<keyword evidence="1" id="KW-0614">Plasmid</keyword>
<proteinExistence type="predicted"/>
<dbReference type="RefSeq" id="WP_150374006.1">
    <property type="nucleotide sequence ID" value="NZ_CP044066.1"/>
</dbReference>
<dbReference type="OrthoDB" id="8858565at2"/>
<gene>
    <name evidence="1" type="ORF">FOB72_17410</name>
</gene>
<geneLocation type="plasmid" evidence="1">
    <name>unnamed1</name>
</geneLocation>
<reference evidence="1 2" key="1">
    <citation type="submission" date="2019-09" db="EMBL/GenBank/DDBJ databases">
        <title>FDA dAtabase for Regulatory Grade micrObial Sequences (FDA-ARGOS): Supporting development and validation of Infectious Disease Dx tests.</title>
        <authorList>
            <person name="Sciortino C."/>
            <person name="Tallon L."/>
            <person name="Sadzewicz L."/>
            <person name="Vavikolanu K."/>
            <person name="Mehta A."/>
            <person name="Aluvathingal J."/>
            <person name="Nadendla S."/>
            <person name="Nandy P."/>
            <person name="Geyer C."/>
            <person name="Yan Y."/>
            <person name="Sichtig H."/>
        </authorList>
    </citation>
    <scope>NUCLEOTIDE SEQUENCE [LARGE SCALE GENOMIC DNA]</scope>
    <source>
        <strain evidence="1 2">FDAARGOS_664</strain>
        <plasmid evidence="1 2">unnamed1</plasmid>
    </source>
</reference>
<dbReference type="InterPro" id="IPR018691">
    <property type="entry name" value="DUF2188"/>
</dbReference>
<protein>
    <submittedName>
        <fullName evidence="1">DUF2188 domain-containing protein</fullName>
    </submittedName>
</protein>
<dbReference type="EMBL" id="CP044066">
    <property type="protein sequence ID" value="QET03941.1"/>
    <property type="molecule type" value="Genomic_DNA"/>
</dbReference>
<evidence type="ECO:0000313" key="1">
    <source>
        <dbReference type="EMBL" id="QET03941.1"/>
    </source>
</evidence>
<sequence>MNANVHITPAGDSWAVQVEGGGVRTLFATQHEAIRAGTERAQREHVELLVHGLDGHIQTRKSFEHDLRNQKD</sequence>
<name>A0A5P2H757_9BURK</name>
<dbReference type="AlphaFoldDB" id="A0A5P2H757"/>
<dbReference type="Pfam" id="PF09954">
    <property type="entry name" value="DUF2188"/>
    <property type="match status" value="1"/>
</dbReference>
<evidence type="ECO:0000313" key="2">
    <source>
        <dbReference type="Proteomes" id="UP000322822"/>
    </source>
</evidence>
<organism evidence="1 2">
    <name type="scientific">Cupriavidus pauculus</name>
    <dbReference type="NCBI Taxonomy" id="82633"/>
    <lineage>
        <taxon>Bacteria</taxon>
        <taxon>Pseudomonadati</taxon>
        <taxon>Pseudomonadota</taxon>
        <taxon>Betaproteobacteria</taxon>
        <taxon>Burkholderiales</taxon>
        <taxon>Burkholderiaceae</taxon>
        <taxon>Cupriavidus</taxon>
    </lineage>
</organism>
<dbReference type="Proteomes" id="UP000322822">
    <property type="component" value="Plasmid unnamed1"/>
</dbReference>
<accession>A0A5P2H757</accession>